<dbReference type="PROSITE" id="PS51257">
    <property type="entry name" value="PROKAR_LIPOPROTEIN"/>
    <property type="match status" value="1"/>
</dbReference>
<gene>
    <name evidence="2" type="ORF">CWI75_08270</name>
</gene>
<dbReference type="AlphaFoldDB" id="A0A2N5Y2F3"/>
<protein>
    <recommendedName>
        <fullName evidence="4">UrcA family protein</fullName>
    </recommendedName>
</protein>
<sequence length="139" mass="15408">MMADKTRSVIIAAIALAAACHSPVFAQQDQDLLEIDDEKVMEEVIVVAPRITRETPLDAMGGLIVERDEILDITDLDLTRTADLLVLEQRIEDAATRICNELDSLYPLGSPRTLVCIRRAVEDTMAQVEQAVNEAFARE</sequence>
<name>A0A2N5Y2F3_9GAMM</name>
<accession>A0A2N5Y2F3</accession>
<evidence type="ECO:0000256" key="1">
    <source>
        <dbReference type="SAM" id="SignalP"/>
    </source>
</evidence>
<evidence type="ECO:0000313" key="3">
    <source>
        <dbReference type="Proteomes" id="UP000234845"/>
    </source>
</evidence>
<organism evidence="2 3">
    <name type="scientific">Kineobactrum sediminis</name>
    <dbReference type="NCBI Taxonomy" id="1905677"/>
    <lineage>
        <taxon>Bacteria</taxon>
        <taxon>Pseudomonadati</taxon>
        <taxon>Pseudomonadota</taxon>
        <taxon>Gammaproteobacteria</taxon>
        <taxon>Cellvibrionales</taxon>
        <taxon>Halieaceae</taxon>
        <taxon>Kineobactrum</taxon>
    </lineage>
</organism>
<keyword evidence="3" id="KW-1185">Reference proteome</keyword>
<evidence type="ECO:0008006" key="4">
    <source>
        <dbReference type="Google" id="ProtNLM"/>
    </source>
</evidence>
<dbReference type="EMBL" id="PKLZ01000007">
    <property type="protein sequence ID" value="PLW82573.1"/>
    <property type="molecule type" value="Genomic_DNA"/>
</dbReference>
<dbReference type="OrthoDB" id="6059033at2"/>
<evidence type="ECO:0000313" key="2">
    <source>
        <dbReference type="EMBL" id="PLW82573.1"/>
    </source>
</evidence>
<dbReference type="InterPro" id="IPR030972">
    <property type="entry name" value="UrcA_uranyl"/>
</dbReference>
<dbReference type="RefSeq" id="WP_101521040.1">
    <property type="nucleotide sequence ID" value="NZ_PKLZ01000007.1"/>
</dbReference>
<feature type="signal peptide" evidence="1">
    <location>
        <begin position="1"/>
        <end position="26"/>
    </location>
</feature>
<keyword evidence="1" id="KW-0732">Signal</keyword>
<feature type="chain" id="PRO_5014963485" description="UrcA family protein" evidence="1">
    <location>
        <begin position="27"/>
        <end position="139"/>
    </location>
</feature>
<dbReference type="NCBIfam" id="TIGR04433">
    <property type="entry name" value="UrcA_uranyl"/>
    <property type="match status" value="1"/>
</dbReference>
<comment type="caution">
    <text evidence="2">The sequence shown here is derived from an EMBL/GenBank/DDBJ whole genome shotgun (WGS) entry which is preliminary data.</text>
</comment>
<dbReference type="Proteomes" id="UP000234845">
    <property type="component" value="Unassembled WGS sequence"/>
</dbReference>
<reference evidence="3" key="1">
    <citation type="submission" date="2017-11" db="EMBL/GenBank/DDBJ databases">
        <title>The draft genome sequence of Chromatocurvus sp. F02.</title>
        <authorList>
            <person name="Du Z.-J."/>
            <person name="Chang Y.-Q."/>
        </authorList>
    </citation>
    <scope>NUCLEOTIDE SEQUENCE [LARGE SCALE GENOMIC DNA]</scope>
    <source>
        <strain evidence="3">F02</strain>
    </source>
</reference>
<proteinExistence type="predicted"/>